<keyword evidence="1" id="KW-0472">Membrane</keyword>
<dbReference type="Proteomes" id="UP000304900">
    <property type="component" value="Unassembled WGS sequence"/>
</dbReference>
<reference evidence="2 3" key="1">
    <citation type="submission" date="2019-05" db="EMBL/GenBank/DDBJ databases">
        <title>Dyadobacter AR-3-8 sp. nov., isolated from arctic soil.</title>
        <authorList>
            <person name="Chaudhary D.K."/>
        </authorList>
    </citation>
    <scope>NUCLEOTIDE SEQUENCE [LARGE SCALE GENOMIC DNA]</scope>
    <source>
        <strain evidence="2 3">AR-3-8</strain>
    </source>
</reference>
<proteinExistence type="predicted"/>
<evidence type="ECO:0000256" key="1">
    <source>
        <dbReference type="SAM" id="Phobius"/>
    </source>
</evidence>
<keyword evidence="3" id="KW-1185">Reference proteome</keyword>
<feature type="transmembrane region" description="Helical" evidence="1">
    <location>
        <begin position="174"/>
        <end position="192"/>
    </location>
</feature>
<comment type="caution">
    <text evidence="2">The sequence shown here is derived from an EMBL/GenBank/DDBJ whole genome shotgun (WGS) entry which is preliminary data.</text>
</comment>
<sequence>MEILFVCAYTIFVTHDLIDSWKVLLETKRKIFHYVGLIVTVLLFVYIAFDVIPIIRVNNLQGSFRGWYDLGYVLLTSYSVYDFGIWMIMSFSQAREGKETTKLVDYNLWHAGSLLVGTCVACYLTILVNYYLFPPVGVSLIDIFWILIYFISFIVGMIRMIWGEAMNFKNLVRIVFNCVMGFQLLFYIMFLIDNLNRLTNNFH</sequence>
<feature type="transmembrane region" description="Helical" evidence="1">
    <location>
        <begin position="108"/>
        <end position="131"/>
    </location>
</feature>
<dbReference type="AlphaFoldDB" id="A0A4U6D619"/>
<keyword evidence="1" id="KW-1133">Transmembrane helix</keyword>
<evidence type="ECO:0000313" key="2">
    <source>
        <dbReference type="EMBL" id="TKT91657.1"/>
    </source>
</evidence>
<dbReference type="RefSeq" id="WP_137340803.1">
    <property type="nucleotide sequence ID" value="NZ_BSQH01000003.1"/>
</dbReference>
<protein>
    <submittedName>
        <fullName evidence="2">Uncharacterized protein</fullName>
    </submittedName>
</protein>
<gene>
    <name evidence="2" type="ORF">FDK13_14935</name>
</gene>
<feature type="transmembrane region" description="Helical" evidence="1">
    <location>
        <begin position="31"/>
        <end position="55"/>
    </location>
</feature>
<evidence type="ECO:0000313" key="3">
    <source>
        <dbReference type="Proteomes" id="UP000304900"/>
    </source>
</evidence>
<organism evidence="2 3">
    <name type="scientific">Dyadobacter frigoris</name>
    <dbReference type="NCBI Taxonomy" id="2576211"/>
    <lineage>
        <taxon>Bacteria</taxon>
        <taxon>Pseudomonadati</taxon>
        <taxon>Bacteroidota</taxon>
        <taxon>Cytophagia</taxon>
        <taxon>Cytophagales</taxon>
        <taxon>Spirosomataceae</taxon>
        <taxon>Dyadobacter</taxon>
    </lineage>
</organism>
<dbReference type="EMBL" id="SZVO01000006">
    <property type="protein sequence ID" value="TKT91657.1"/>
    <property type="molecule type" value="Genomic_DNA"/>
</dbReference>
<name>A0A4U6D619_9BACT</name>
<feature type="transmembrane region" description="Helical" evidence="1">
    <location>
        <begin position="143"/>
        <end position="162"/>
    </location>
</feature>
<accession>A0A4U6D619</accession>
<feature type="transmembrane region" description="Helical" evidence="1">
    <location>
        <begin position="67"/>
        <end position="88"/>
    </location>
</feature>
<keyword evidence="1" id="KW-0812">Transmembrane</keyword>